<dbReference type="InterPro" id="IPR036388">
    <property type="entry name" value="WH-like_DNA-bd_sf"/>
</dbReference>
<dbReference type="PANTHER" id="PTHR30346">
    <property type="entry name" value="TRANSCRIPTIONAL DUAL REGULATOR HCAR-RELATED"/>
    <property type="match status" value="1"/>
</dbReference>
<dbReference type="SUPFAM" id="SSF46785">
    <property type="entry name" value="Winged helix' DNA-binding domain"/>
    <property type="match status" value="1"/>
</dbReference>
<dbReference type="SUPFAM" id="SSF53850">
    <property type="entry name" value="Periplasmic binding protein-like II"/>
    <property type="match status" value="1"/>
</dbReference>
<dbReference type="InterPro" id="IPR000847">
    <property type="entry name" value="LysR_HTH_N"/>
</dbReference>
<feature type="domain" description="HTH lysR-type" evidence="5">
    <location>
        <begin position="1"/>
        <end position="58"/>
    </location>
</feature>
<keyword evidence="3" id="KW-0238">DNA-binding</keyword>
<protein>
    <submittedName>
        <fullName evidence="6">LysR family transcriptional regulator</fullName>
    </submittedName>
</protein>
<dbReference type="GO" id="GO:0032993">
    <property type="term" value="C:protein-DNA complex"/>
    <property type="evidence" value="ECO:0007669"/>
    <property type="project" value="TreeGrafter"/>
</dbReference>
<keyword evidence="2" id="KW-0805">Transcription regulation</keyword>
<gene>
    <name evidence="6" type="ORF">B7C51_23385</name>
</gene>
<dbReference type="PRINTS" id="PR00039">
    <property type="entry name" value="HTHLYSR"/>
</dbReference>
<evidence type="ECO:0000313" key="6">
    <source>
        <dbReference type="EMBL" id="ARF70153.1"/>
    </source>
</evidence>
<evidence type="ECO:0000256" key="4">
    <source>
        <dbReference type="ARBA" id="ARBA00023163"/>
    </source>
</evidence>
<dbReference type="Pfam" id="PF00126">
    <property type="entry name" value="HTH_1"/>
    <property type="match status" value="1"/>
</dbReference>
<dbReference type="Gene3D" id="1.10.10.10">
    <property type="entry name" value="Winged helix-like DNA-binding domain superfamily/Winged helix DNA-binding domain"/>
    <property type="match status" value="1"/>
</dbReference>
<dbReference type="PANTHER" id="PTHR30346:SF28">
    <property type="entry name" value="HTH-TYPE TRANSCRIPTIONAL REGULATOR CYNR"/>
    <property type="match status" value="1"/>
</dbReference>
<evidence type="ECO:0000259" key="5">
    <source>
        <dbReference type="PROSITE" id="PS50931"/>
    </source>
</evidence>
<dbReference type="Proteomes" id="UP000192727">
    <property type="component" value="Chromosome"/>
</dbReference>
<dbReference type="FunFam" id="1.10.10.10:FF:000001">
    <property type="entry name" value="LysR family transcriptional regulator"/>
    <property type="match status" value="1"/>
</dbReference>
<evidence type="ECO:0000313" key="7">
    <source>
        <dbReference type="Proteomes" id="UP000192727"/>
    </source>
</evidence>
<organism evidence="6 7">
    <name type="scientific">Paenibacillus larvae subsp. pulvifaciens</name>
    <dbReference type="NCBI Taxonomy" id="1477"/>
    <lineage>
        <taxon>Bacteria</taxon>
        <taxon>Bacillati</taxon>
        <taxon>Bacillota</taxon>
        <taxon>Bacilli</taxon>
        <taxon>Bacillales</taxon>
        <taxon>Paenibacillaceae</taxon>
        <taxon>Paenibacillus</taxon>
    </lineage>
</organism>
<dbReference type="EMBL" id="CP020557">
    <property type="protein sequence ID" value="ARF70153.1"/>
    <property type="molecule type" value="Genomic_DNA"/>
</dbReference>
<sequence>MDVRQLRYFLAIAKESQITRAAKSLNMEQPPLSRQLKLMEQELQVTLFEREGRRLRLTHAGERLRQRAESIILQLNETVKEVKEIEEGVQGTLSIGSAVSCVSLLPSKIDLFRQRYPQVTFTITEGDHIILGEQLERRNIEMIVARLPFEAASKTMPYSVLPLPSDPFVAVLPSSWSSEPAQQMIRMCELADFPFLALKTDQTTGMNQKVVNECRLHGFEPQIICECSSVAMILALVASGIGVTVMPKSVMESFLLPNIKTLNITDVKLQSEVGILWLKDRFLSKNARHFIEVFSE</sequence>
<dbReference type="PROSITE" id="PS50931">
    <property type="entry name" value="HTH_LYSR"/>
    <property type="match status" value="1"/>
</dbReference>
<dbReference type="GO" id="GO:0003700">
    <property type="term" value="F:DNA-binding transcription factor activity"/>
    <property type="evidence" value="ECO:0007669"/>
    <property type="project" value="InterPro"/>
</dbReference>
<dbReference type="RefSeq" id="WP_083041379.1">
    <property type="nucleotide sequence ID" value="NZ_CP020557.1"/>
</dbReference>
<dbReference type="Gene3D" id="3.40.190.290">
    <property type="match status" value="1"/>
</dbReference>
<dbReference type="GO" id="GO:0003677">
    <property type="term" value="F:DNA binding"/>
    <property type="evidence" value="ECO:0007669"/>
    <property type="project" value="UniProtKB-KW"/>
</dbReference>
<comment type="similarity">
    <text evidence="1">Belongs to the LysR transcriptional regulatory family.</text>
</comment>
<proteinExistence type="inferred from homology"/>
<accession>A0A1V0UYA9</accession>
<keyword evidence="4" id="KW-0804">Transcription</keyword>
<dbReference type="InterPro" id="IPR036390">
    <property type="entry name" value="WH_DNA-bd_sf"/>
</dbReference>
<dbReference type="AlphaFoldDB" id="A0A1V0UYA9"/>
<dbReference type="Pfam" id="PF03466">
    <property type="entry name" value="LysR_substrate"/>
    <property type="match status" value="1"/>
</dbReference>
<name>A0A1V0UYA9_9BACL</name>
<reference evidence="6 7" key="1">
    <citation type="submission" date="2017-03" db="EMBL/GenBank/DDBJ databases">
        <title>Paenibacillus larvae genome sequencing.</title>
        <authorList>
            <person name="Dingman D.W."/>
        </authorList>
    </citation>
    <scope>NUCLEOTIDE SEQUENCE [LARGE SCALE GENOMIC DNA]</scope>
    <source>
        <strain evidence="6 7">SAG 10367</strain>
    </source>
</reference>
<dbReference type="InterPro" id="IPR005119">
    <property type="entry name" value="LysR_subst-bd"/>
</dbReference>
<dbReference type="CDD" id="cd05466">
    <property type="entry name" value="PBP2_LTTR_substrate"/>
    <property type="match status" value="1"/>
</dbReference>
<evidence type="ECO:0000256" key="3">
    <source>
        <dbReference type="ARBA" id="ARBA00023125"/>
    </source>
</evidence>
<evidence type="ECO:0000256" key="2">
    <source>
        <dbReference type="ARBA" id="ARBA00023015"/>
    </source>
</evidence>
<evidence type="ECO:0000256" key="1">
    <source>
        <dbReference type="ARBA" id="ARBA00009437"/>
    </source>
</evidence>